<sequence>MGRNLIETIMGAVVLAVAGFFLAFAYNHADLKQVAGYGLSAQFASIGGLEDGSDVRINGIKVGTVASHQLDPVTFNAVLHLTIMPEIRLPTDTVATIASDGLLGGKFLKLEPGRATGRIEDGGTITKTRDFKSIEEMVGELIFLATSDAPPAAGTAKPAAPTVPAEEQ</sequence>
<accession>A0A7C9UY98</accession>
<evidence type="ECO:0000259" key="3">
    <source>
        <dbReference type="Pfam" id="PF02470"/>
    </source>
</evidence>
<dbReference type="AlphaFoldDB" id="A0A7C9UY98"/>
<dbReference type="EMBL" id="JAAIYP010000034">
    <property type="protein sequence ID" value="NFV79735.1"/>
    <property type="molecule type" value="Genomic_DNA"/>
</dbReference>
<dbReference type="InterPro" id="IPR052336">
    <property type="entry name" value="MlaD_Phospholipid_Transporter"/>
</dbReference>
<dbReference type="PANTHER" id="PTHR33371:SF4">
    <property type="entry name" value="INTERMEMBRANE PHOSPHOLIPID TRANSPORT SYSTEM BINDING PROTEIN MLAD"/>
    <property type="match status" value="1"/>
</dbReference>
<keyword evidence="2" id="KW-1133">Transmembrane helix</keyword>
<dbReference type="Proteomes" id="UP000480684">
    <property type="component" value="Unassembled WGS sequence"/>
</dbReference>
<feature type="transmembrane region" description="Helical" evidence="2">
    <location>
        <begin position="6"/>
        <end position="26"/>
    </location>
</feature>
<evidence type="ECO:0000256" key="1">
    <source>
        <dbReference type="SAM" id="MobiDB-lite"/>
    </source>
</evidence>
<organism evidence="4 5">
    <name type="scientific">Magnetospirillum aberrantis SpK</name>
    <dbReference type="NCBI Taxonomy" id="908842"/>
    <lineage>
        <taxon>Bacteria</taxon>
        <taxon>Pseudomonadati</taxon>
        <taxon>Pseudomonadota</taxon>
        <taxon>Alphaproteobacteria</taxon>
        <taxon>Rhodospirillales</taxon>
        <taxon>Rhodospirillaceae</taxon>
        <taxon>Magnetospirillum</taxon>
    </lineage>
</organism>
<feature type="region of interest" description="Disordered" evidence="1">
    <location>
        <begin position="149"/>
        <end position="168"/>
    </location>
</feature>
<keyword evidence="2" id="KW-0472">Membrane</keyword>
<evidence type="ECO:0000313" key="5">
    <source>
        <dbReference type="Proteomes" id="UP000480684"/>
    </source>
</evidence>
<evidence type="ECO:0000313" key="4">
    <source>
        <dbReference type="EMBL" id="NFV79735.1"/>
    </source>
</evidence>
<keyword evidence="5" id="KW-1185">Reference proteome</keyword>
<proteinExistence type="predicted"/>
<reference evidence="4 5" key="1">
    <citation type="submission" date="2020-02" db="EMBL/GenBank/DDBJ databases">
        <authorList>
            <person name="Dziuba M."/>
            <person name="Kuznetsov B."/>
            <person name="Mardanov A."/>
            <person name="Ravin N."/>
            <person name="Grouzdev D."/>
        </authorList>
    </citation>
    <scope>NUCLEOTIDE SEQUENCE [LARGE SCALE GENOMIC DNA]</scope>
    <source>
        <strain evidence="4 5">SpK</strain>
    </source>
</reference>
<protein>
    <submittedName>
        <fullName evidence="4">MCE family protein</fullName>
    </submittedName>
</protein>
<dbReference type="Pfam" id="PF02470">
    <property type="entry name" value="MlaD"/>
    <property type="match status" value="1"/>
</dbReference>
<dbReference type="RefSeq" id="WP_163676709.1">
    <property type="nucleotide sequence ID" value="NZ_JAAIYP010000034.1"/>
</dbReference>
<gene>
    <name evidence="4" type="ORF">G4223_06390</name>
</gene>
<keyword evidence="2" id="KW-0812">Transmembrane</keyword>
<feature type="domain" description="Mce/MlaD" evidence="3">
    <location>
        <begin position="36"/>
        <end position="113"/>
    </location>
</feature>
<dbReference type="InterPro" id="IPR003399">
    <property type="entry name" value="Mce/MlaD"/>
</dbReference>
<evidence type="ECO:0000256" key="2">
    <source>
        <dbReference type="SAM" id="Phobius"/>
    </source>
</evidence>
<name>A0A7C9UY98_9PROT</name>
<comment type="caution">
    <text evidence="4">The sequence shown here is derived from an EMBL/GenBank/DDBJ whole genome shotgun (WGS) entry which is preliminary data.</text>
</comment>
<dbReference type="PANTHER" id="PTHR33371">
    <property type="entry name" value="INTERMEMBRANE PHOSPHOLIPID TRANSPORT SYSTEM BINDING PROTEIN MLAD-RELATED"/>
    <property type="match status" value="1"/>
</dbReference>